<organism evidence="1 2">
    <name type="scientific">Conexibacter woesei (strain DSM 14684 / CCUG 47730 / CIP 108061 / JCM 11494 / NBRC 100937 / ID131577)</name>
    <dbReference type="NCBI Taxonomy" id="469383"/>
    <lineage>
        <taxon>Bacteria</taxon>
        <taxon>Bacillati</taxon>
        <taxon>Actinomycetota</taxon>
        <taxon>Thermoleophilia</taxon>
        <taxon>Solirubrobacterales</taxon>
        <taxon>Conexibacteraceae</taxon>
        <taxon>Conexibacter</taxon>
    </lineage>
</organism>
<dbReference type="InterPro" id="IPR021667">
    <property type="entry name" value="HapK"/>
</dbReference>
<dbReference type="HOGENOM" id="CLU_177081_0_0_11"/>
<evidence type="ECO:0000313" key="2">
    <source>
        <dbReference type="Proteomes" id="UP000008229"/>
    </source>
</evidence>
<dbReference type="OrthoDB" id="4731620at2"/>
<dbReference type="RefSeq" id="WP_012935319.1">
    <property type="nucleotide sequence ID" value="NC_013739.1"/>
</dbReference>
<evidence type="ECO:0000313" key="1">
    <source>
        <dbReference type="EMBL" id="ADB52268.1"/>
    </source>
</evidence>
<dbReference type="InterPro" id="IPR011008">
    <property type="entry name" value="Dimeric_a/b-barrel"/>
</dbReference>
<evidence type="ECO:0008006" key="3">
    <source>
        <dbReference type="Google" id="ProtNLM"/>
    </source>
</evidence>
<keyword evidence="2" id="KW-1185">Reference proteome</keyword>
<dbReference type="SUPFAM" id="SSF54909">
    <property type="entry name" value="Dimeric alpha+beta barrel"/>
    <property type="match status" value="1"/>
</dbReference>
<name>D3F2K2_CONWI</name>
<dbReference type="KEGG" id="cwo:Cwoe_3851"/>
<gene>
    <name evidence="1" type="ordered locus">Cwoe_3851</name>
</gene>
<reference evidence="2" key="2">
    <citation type="submission" date="2010-01" db="EMBL/GenBank/DDBJ databases">
        <title>The complete genome of Conexibacter woesei DSM 14684.</title>
        <authorList>
            <consortium name="US DOE Joint Genome Institute (JGI-PGF)"/>
            <person name="Lucas S."/>
            <person name="Copeland A."/>
            <person name="Lapidus A."/>
            <person name="Glavina del Rio T."/>
            <person name="Dalin E."/>
            <person name="Tice H."/>
            <person name="Bruce D."/>
            <person name="Goodwin L."/>
            <person name="Pitluck S."/>
            <person name="Kyrpides N."/>
            <person name="Mavromatis K."/>
            <person name="Ivanova N."/>
            <person name="Mikhailova N."/>
            <person name="Chertkov O."/>
            <person name="Brettin T."/>
            <person name="Detter J.C."/>
            <person name="Han C."/>
            <person name="Larimer F."/>
            <person name="Land M."/>
            <person name="Hauser L."/>
            <person name="Markowitz V."/>
            <person name="Cheng J.-F."/>
            <person name="Hugenholtz P."/>
            <person name="Woyke T."/>
            <person name="Wu D."/>
            <person name="Pukall R."/>
            <person name="Steenblock K."/>
            <person name="Schneider S."/>
            <person name="Klenk H.-P."/>
            <person name="Eisen J.A."/>
        </authorList>
    </citation>
    <scope>NUCLEOTIDE SEQUENCE [LARGE SCALE GENOMIC DNA]</scope>
    <source>
        <strain evidence="2">DSM 14684 / CIP 108061 / JCM 11494 / NBRC 100937 / ID131577</strain>
    </source>
</reference>
<proteinExistence type="predicted"/>
<sequence>MAQEIVILLTLGADVDVAEYERWVREVDYPLTRRQPGVLSYTVTRLNDATEGAGPVPAQYVEVIRVEDAAEYQRRSAETDDAEFTAMLARWADYVAWFTASVGVAIE</sequence>
<dbReference type="Pfam" id="PF11639">
    <property type="entry name" value="HapK"/>
    <property type="match status" value="1"/>
</dbReference>
<dbReference type="AlphaFoldDB" id="D3F2K2"/>
<dbReference type="EMBL" id="CP001854">
    <property type="protein sequence ID" value="ADB52268.1"/>
    <property type="molecule type" value="Genomic_DNA"/>
</dbReference>
<dbReference type="Gene3D" id="3.30.70.100">
    <property type="match status" value="1"/>
</dbReference>
<protein>
    <recommendedName>
        <fullName evidence="3">REDY-like protein HapK</fullName>
    </recommendedName>
</protein>
<dbReference type="Proteomes" id="UP000008229">
    <property type="component" value="Chromosome"/>
</dbReference>
<accession>D3F2K2</accession>
<reference evidence="1 2" key="1">
    <citation type="journal article" date="2010" name="Stand. Genomic Sci.">
        <title>Complete genome sequence of Conexibacter woesei type strain (ID131577).</title>
        <authorList>
            <person name="Pukall R."/>
            <person name="Lapidus A."/>
            <person name="Glavina Del Rio T."/>
            <person name="Copeland A."/>
            <person name="Tice H."/>
            <person name="Cheng J.-F."/>
            <person name="Lucas S."/>
            <person name="Chen F."/>
            <person name="Nolan M."/>
            <person name="Bruce D."/>
            <person name="Goodwin L."/>
            <person name="Pitluck S."/>
            <person name="Mavromatis K."/>
            <person name="Ivanova N."/>
            <person name="Ovchinnikova G."/>
            <person name="Pati A."/>
            <person name="Chen A."/>
            <person name="Palaniappan K."/>
            <person name="Land M."/>
            <person name="Hauser L."/>
            <person name="Chang Y.-J."/>
            <person name="Jeffries C.D."/>
            <person name="Chain P."/>
            <person name="Meincke L."/>
            <person name="Sims D."/>
            <person name="Brettin T."/>
            <person name="Detter J.C."/>
            <person name="Rohde M."/>
            <person name="Goeker M."/>
            <person name="Bristow J."/>
            <person name="Eisen J.A."/>
            <person name="Markowitz V."/>
            <person name="Kyrpides N.C."/>
            <person name="Klenk H.-P."/>
            <person name="Hugenholtz P."/>
        </authorList>
    </citation>
    <scope>NUCLEOTIDE SEQUENCE [LARGE SCALE GENOMIC DNA]</scope>
    <source>
        <strain evidence="2">DSM 14684 / CIP 108061 / JCM 11494 / NBRC 100937 / ID131577</strain>
    </source>
</reference>